<dbReference type="Pfam" id="PF13700">
    <property type="entry name" value="DUF4158"/>
    <property type="match status" value="1"/>
</dbReference>
<proteinExistence type="predicted"/>
<accession>A0A149U5C4</accession>
<dbReference type="InterPro" id="IPR025296">
    <property type="entry name" value="DUF4158"/>
</dbReference>
<gene>
    <name evidence="2" type="ORF">AD947_02025</name>
</gene>
<dbReference type="PATRIC" id="fig|104102.12.peg.3273"/>
<name>A0A149U5C4_9PROT</name>
<organism evidence="2 3">
    <name type="scientific">Acetobacter tropicalis</name>
    <dbReference type="NCBI Taxonomy" id="104102"/>
    <lineage>
        <taxon>Bacteria</taxon>
        <taxon>Pseudomonadati</taxon>
        <taxon>Pseudomonadota</taxon>
        <taxon>Alphaproteobacteria</taxon>
        <taxon>Acetobacterales</taxon>
        <taxon>Acetobacteraceae</taxon>
        <taxon>Acetobacter</taxon>
    </lineage>
</organism>
<reference evidence="2 3" key="1">
    <citation type="submission" date="2015-06" db="EMBL/GenBank/DDBJ databases">
        <title>Improved classification and identification of acetic acid bacteria using matrix-assisted laser desorption/ionization time-of-flight mass spectrometry; Gluconobacter nephelii and Gluconobacter uchimurae are later heterotypic synonyms of Gluconobacter japonicus and Gluconobacter oxydans, respectively.</title>
        <authorList>
            <person name="Li L."/>
            <person name="Cleenwerck I."/>
            <person name="De Vuyst L."/>
            <person name="Vandamme P."/>
        </authorList>
    </citation>
    <scope>NUCLEOTIDE SEQUENCE [LARGE SCALE GENOMIC DNA]</scope>
    <source>
        <strain evidence="2 3">LMG 1663</strain>
    </source>
</reference>
<dbReference type="AlphaFoldDB" id="A0A149U5C4"/>
<sequence length="144" mass="16265">GAVHPITEEIRVDRSAFHDMTGFAMPIAHHVTQPSRMAAILIDEMRRRSILLPSVTVIEALVRRARQQADHLVHDVLAGDLPPETRCRLDKMLERRGDRSASSLSWLRNPPLSPAARNILRLLERLEYVRSLNLDSARATVIPP</sequence>
<feature type="non-terminal residue" evidence="2">
    <location>
        <position position="1"/>
    </location>
</feature>
<dbReference type="EMBL" id="LHZT01000088">
    <property type="protein sequence ID" value="KXV60560.1"/>
    <property type="molecule type" value="Genomic_DNA"/>
</dbReference>
<feature type="domain" description="DUF4158" evidence="1">
    <location>
        <begin position="12"/>
        <end position="65"/>
    </location>
</feature>
<evidence type="ECO:0000259" key="1">
    <source>
        <dbReference type="Pfam" id="PF13700"/>
    </source>
</evidence>
<comment type="caution">
    <text evidence="2">The sequence shown here is derived from an EMBL/GenBank/DDBJ whole genome shotgun (WGS) entry which is preliminary data.</text>
</comment>
<evidence type="ECO:0000313" key="3">
    <source>
        <dbReference type="Proteomes" id="UP000075411"/>
    </source>
</evidence>
<protein>
    <recommendedName>
        <fullName evidence="1">DUF4158 domain-containing protein</fullName>
    </recommendedName>
</protein>
<dbReference type="Proteomes" id="UP000075411">
    <property type="component" value="Unassembled WGS sequence"/>
</dbReference>
<evidence type="ECO:0000313" key="2">
    <source>
        <dbReference type="EMBL" id="KXV60560.1"/>
    </source>
</evidence>